<evidence type="ECO:0000313" key="7">
    <source>
        <dbReference type="EMBL" id="RGK87856.1"/>
    </source>
</evidence>
<evidence type="ECO:0000313" key="6">
    <source>
        <dbReference type="EMBL" id="MDU0245850.1"/>
    </source>
</evidence>
<dbReference type="Proteomes" id="UP001181247">
    <property type="component" value="Unassembled WGS sequence"/>
</dbReference>
<evidence type="ECO:0000313" key="4">
    <source>
        <dbReference type="EMBL" id="KAB4245745.1"/>
    </source>
</evidence>
<keyword evidence="3" id="KW-0808">Transferase</keyword>
<dbReference type="EMBL" id="QRVP01000003">
    <property type="protein sequence ID" value="RGS56419.1"/>
    <property type="molecule type" value="Genomic_DNA"/>
</dbReference>
<dbReference type="Proteomes" id="UP000431575">
    <property type="component" value="Unassembled WGS sequence"/>
</dbReference>
<proteinExistence type="predicted"/>
<evidence type="ECO:0000313" key="3">
    <source>
        <dbReference type="EMBL" id="KAB4181104.1"/>
    </source>
</evidence>
<dbReference type="Proteomes" id="UP000260874">
    <property type="component" value="Unassembled WGS sequence"/>
</dbReference>
<dbReference type="Proteomes" id="UP001215818">
    <property type="component" value="Unassembled WGS sequence"/>
</dbReference>
<evidence type="ECO:0000313" key="12">
    <source>
        <dbReference type="Proteomes" id="UP000487221"/>
    </source>
</evidence>
<feature type="domain" description="Glycosyl transferase family 25" evidence="2">
    <location>
        <begin position="2"/>
        <end position="108"/>
    </location>
</feature>
<dbReference type="Proteomes" id="UP000285283">
    <property type="component" value="Unassembled WGS sequence"/>
</dbReference>
<evidence type="ECO:0000313" key="5">
    <source>
        <dbReference type="EMBL" id="MDC1793361.1"/>
    </source>
</evidence>
<evidence type="ECO:0000313" key="13">
    <source>
        <dbReference type="Proteomes" id="UP001215818"/>
    </source>
</evidence>
<dbReference type="GO" id="GO:0016740">
    <property type="term" value="F:transferase activity"/>
    <property type="evidence" value="ECO:0007669"/>
    <property type="project" value="UniProtKB-KW"/>
</dbReference>
<protein>
    <submittedName>
        <fullName evidence="3">Glycosyltransferase family 25 protein</fullName>
    </submittedName>
</protein>
<accession>A0A3E4Q676</accession>
<evidence type="ECO:0000313" key="11">
    <source>
        <dbReference type="Proteomes" id="UP000431575"/>
    </source>
</evidence>
<dbReference type="EMBL" id="WCTY01000035">
    <property type="protein sequence ID" value="KAB4181104.1"/>
    <property type="molecule type" value="Genomic_DNA"/>
</dbReference>
<evidence type="ECO:0000313" key="10">
    <source>
        <dbReference type="Proteomes" id="UP000285283"/>
    </source>
</evidence>
<evidence type="ECO:0000259" key="2">
    <source>
        <dbReference type="Pfam" id="PF01755"/>
    </source>
</evidence>
<dbReference type="EMBL" id="QSRB01000002">
    <property type="protein sequence ID" value="RGK87856.1"/>
    <property type="molecule type" value="Genomic_DNA"/>
</dbReference>
<reference evidence="6" key="4">
    <citation type="submission" date="2023-10" db="EMBL/GenBank/DDBJ databases">
        <title>Genome of Potential pathogenic bacteria in Crohn's disease.</title>
        <authorList>
            <person name="Rodriguez-Palacios A."/>
        </authorList>
    </citation>
    <scope>NUCLEOTIDE SEQUENCE</scope>
    <source>
        <strain evidence="6">CavFT-hAR50</strain>
    </source>
</reference>
<comment type="caution">
    <text evidence="7">The sequence shown here is derived from an EMBL/GenBank/DDBJ whole genome shotgun (WGS) entry which is preliminary data.</text>
</comment>
<reference evidence="5 13" key="3">
    <citation type="submission" date="2022-10" db="EMBL/GenBank/DDBJ databases">
        <title>Human gut microbiome strain richness.</title>
        <authorList>
            <person name="Chen-Liaw A."/>
        </authorList>
    </citation>
    <scope>NUCLEOTIDE SEQUENCE [LARGE SCALE GENOMIC DNA]</scope>
    <source>
        <strain evidence="5 13">D53st1_B1_D53t1_180928</strain>
    </source>
</reference>
<evidence type="ECO:0000313" key="8">
    <source>
        <dbReference type="EMBL" id="RGS56419.1"/>
    </source>
</evidence>
<reference evidence="9 10" key="1">
    <citation type="submission" date="2018-08" db="EMBL/GenBank/DDBJ databases">
        <title>A genome reference for cultivated species of the human gut microbiota.</title>
        <authorList>
            <person name="Zou Y."/>
            <person name="Xue W."/>
            <person name="Luo G."/>
        </authorList>
    </citation>
    <scope>NUCLEOTIDE SEQUENCE [LARGE SCALE GENOMIC DNA]</scope>
    <source>
        <strain evidence="8 10">AF21-53</strain>
        <strain evidence="7 9">TF09-22</strain>
    </source>
</reference>
<organism evidence="7 9">
    <name type="scientific">Bacteroides uniformis</name>
    <dbReference type="NCBI Taxonomy" id="820"/>
    <lineage>
        <taxon>Bacteria</taxon>
        <taxon>Pseudomonadati</taxon>
        <taxon>Bacteroidota</taxon>
        <taxon>Bacteroidia</taxon>
        <taxon>Bacteroidales</taxon>
        <taxon>Bacteroidaceae</taxon>
        <taxon>Bacteroides</taxon>
    </lineage>
</organism>
<reference evidence="11 12" key="2">
    <citation type="journal article" date="2019" name="Nat. Med.">
        <title>A library of human gut bacterial isolates paired with longitudinal multiomics data enables mechanistic microbiome research.</title>
        <authorList>
            <person name="Poyet M."/>
            <person name="Groussin M."/>
            <person name="Gibbons S.M."/>
            <person name="Avila-Pacheco J."/>
            <person name="Jiang X."/>
            <person name="Kearney S.M."/>
            <person name="Perrotta A.R."/>
            <person name="Berdy B."/>
            <person name="Zhao S."/>
            <person name="Lieberman T.D."/>
            <person name="Swanson P.K."/>
            <person name="Smith M."/>
            <person name="Roesemann S."/>
            <person name="Alexander J.E."/>
            <person name="Rich S.A."/>
            <person name="Livny J."/>
            <person name="Vlamakis H."/>
            <person name="Clish C."/>
            <person name="Bullock K."/>
            <person name="Deik A."/>
            <person name="Scott J."/>
            <person name="Pierce K.A."/>
            <person name="Xavier R.J."/>
            <person name="Alm E.J."/>
        </authorList>
    </citation>
    <scope>NUCLEOTIDE SEQUENCE [LARGE SCALE GENOMIC DNA]</scope>
    <source>
        <strain evidence="3 12">BIOML-A19</strain>
        <strain evidence="4 11">BIOML-A6</strain>
    </source>
</reference>
<evidence type="ECO:0000313" key="9">
    <source>
        <dbReference type="Proteomes" id="UP000260874"/>
    </source>
</evidence>
<feature type="coiled-coil region" evidence="1">
    <location>
        <begin position="1"/>
        <end position="28"/>
    </location>
</feature>
<dbReference type="InterPro" id="IPR002654">
    <property type="entry name" value="Glyco_trans_25"/>
</dbReference>
<dbReference type="Proteomes" id="UP000487221">
    <property type="component" value="Unassembled WGS sequence"/>
</dbReference>
<dbReference type="RefSeq" id="WP_035448381.1">
    <property type="nucleotide sequence ID" value="NZ_BQNO01000001.1"/>
</dbReference>
<gene>
    <name evidence="8" type="ORF">DWX87_05060</name>
    <name evidence="7" type="ORF">DXC91_04680</name>
    <name evidence="4" type="ORF">GAP41_05655</name>
    <name evidence="3" type="ORF">GAQ44_17210</name>
    <name evidence="5" type="ORF">POY73_04330</name>
    <name evidence="6" type="ORF">RVH16_14165</name>
</gene>
<dbReference type="AlphaFoldDB" id="A0A3E4Q676"/>
<dbReference type="EMBL" id="WCTM01000002">
    <property type="protein sequence ID" value="KAB4245745.1"/>
    <property type="molecule type" value="Genomic_DNA"/>
</dbReference>
<keyword evidence="1" id="KW-0175">Coiled coil</keyword>
<dbReference type="EMBL" id="JAQNRK010000003">
    <property type="protein sequence ID" value="MDC1793361.1"/>
    <property type="molecule type" value="Genomic_DNA"/>
</dbReference>
<dbReference type="Pfam" id="PF01755">
    <property type="entry name" value="Glyco_transf_25"/>
    <property type="match status" value="1"/>
</dbReference>
<evidence type="ECO:0000256" key="1">
    <source>
        <dbReference type="SAM" id="Coils"/>
    </source>
</evidence>
<dbReference type="EMBL" id="JAWDEU010000002">
    <property type="protein sequence ID" value="MDU0245850.1"/>
    <property type="molecule type" value="Genomic_DNA"/>
</dbReference>
<sequence length="254" mass="30070">MKALIVNLQDCEERRDAIKKQMEALRSIDYEFIDAVDGRKMNTQELNQLFNLKRFKSLYFREARPGEVGCTMSHQRCFQAIIDQNLPYALLLEDDAVLGDVNRIIHSIHTVQNWLDKQELPTVILFSSWFWHCEDVINIDDIRIVKVFDAFFTYAYVINRKAVLLMKEERPFVTADDWFYWRKKGIQILGVTPFVINHPTDESVESTISGASSKRTTVNQMLYRITHFKRLFIRKWLERKGNYEKFKPIAHDLL</sequence>
<name>A0A3E4Q676_BACUN</name>
<dbReference type="CDD" id="cd06532">
    <property type="entry name" value="Glyco_transf_25"/>
    <property type="match status" value="1"/>
</dbReference>